<sequence length="144" mass="16671">MRKRNKIRKLLKLPETPEEAFELANELYNNALKTLSESPVENGRYRNIKKVSEACGTAYLAVLRAIEGEMLRRGFSPDEFPENVIEYRKFLRSLPKNGKLIDAFNTVYENLHLFGYYRHGADEAMIKSGFEKAREIINKLTGKK</sequence>
<proteinExistence type="predicted"/>
<gene>
    <name evidence="2" type="ORF">JGI23_00043</name>
</gene>
<dbReference type="Gene3D" id="1.20.120.330">
    <property type="entry name" value="Nucleotidyltransferases domain 2"/>
    <property type="match status" value="1"/>
</dbReference>
<dbReference type="EMBL" id="CZVW01000001">
    <property type="protein sequence ID" value="CUS96033.1"/>
    <property type="molecule type" value="Genomic_DNA"/>
</dbReference>
<organism evidence="2 3">
    <name type="scientific">Candidatus Chryseopegocella kryptomonas</name>
    <dbReference type="NCBI Taxonomy" id="1633643"/>
    <lineage>
        <taxon>Bacteria</taxon>
        <taxon>Pseudomonadati</taxon>
        <taxon>Candidatus Kryptoniota</taxon>
        <taxon>Candidatus Chryseopegocella</taxon>
    </lineage>
</organism>
<feature type="domain" description="DUF5618" evidence="1">
    <location>
        <begin position="25"/>
        <end position="140"/>
    </location>
</feature>
<protein>
    <recommendedName>
        <fullName evidence="1">DUF5618 domain-containing protein</fullName>
    </recommendedName>
</protein>
<evidence type="ECO:0000259" key="1">
    <source>
        <dbReference type="Pfam" id="PF18498"/>
    </source>
</evidence>
<dbReference type="AlphaFoldDB" id="A0A0P1MKL1"/>
<dbReference type="Proteomes" id="UP000199197">
    <property type="component" value="Unassembled WGS sequence"/>
</dbReference>
<dbReference type="InterPro" id="IPR040988">
    <property type="entry name" value="DUF5618"/>
</dbReference>
<dbReference type="RefSeq" id="WP_092346629.1">
    <property type="nucleotide sequence ID" value="NZ_CZVW01000001.1"/>
</dbReference>
<evidence type="ECO:0000313" key="2">
    <source>
        <dbReference type="EMBL" id="CUS96033.1"/>
    </source>
</evidence>
<dbReference type="Pfam" id="PF18498">
    <property type="entry name" value="DUF5618"/>
    <property type="match status" value="1"/>
</dbReference>
<accession>A0A0P1MKL1</accession>
<reference evidence="3" key="1">
    <citation type="submission" date="2015-11" db="EMBL/GenBank/DDBJ databases">
        <authorList>
            <person name="Varghese N."/>
        </authorList>
    </citation>
    <scope>NUCLEOTIDE SEQUENCE [LARGE SCALE GENOMIC DNA]</scope>
    <source>
        <strain evidence="3">JGI-23</strain>
    </source>
</reference>
<dbReference type="OrthoDB" id="957519at2"/>
<keyword evidence="3" id="KW-1185">Reference proteome</keyword>
<evidence type="ECO:0000313" key="3">
    <source>
        <dbReference type="Proteomes" id="UP000199197"/>
    </source>
</evidence>
<name>A0A0P1MKL1_9BACT</name>